<dbReference type="Gene3D" id="3.40.630.30">
    <property type="match status" value="1"/>
</dbReference>
<organism evidence="1 2">
    <name type="scientific">Anaerovirgula multivorans</name>
    <dbReference type="NCBI Taxonomy" id="312168"/>
    <lineage>
        <taxon>Bacteria</taxon>
        <taxon>Bacillati</taxon>
        <taxon>Bacillota</taxon>
        <taxon>Clostridia</taxon>
        <taxon>Peptostreptococcales</taxon>
        <taxon>Natronincolaceae</taxon>
        <taxon>Anaerovirgula</taxon>
    </lineage>
</organism>
<proteinExistence type="predicted"/>
<dbReference type="SUPFAM" id="SSF55729">
    <property type="entry name" value="Acyl-CoA N-acyltransferases (Nat)"/>
    <property type="match status" value="1"/>
</dbReference>
<evidence type="ECO:0000313" key="2">
    <source>
        <dbReference type="Proteomes" id="UP000198304"/>
    </source>
</evidence>
<protein>
    <submittedName>
        <fullName evidence="1">Uncharacterized protein</fullName>
    </submittedName>
</protein>
<accession>A0A239CCP4</accession>
<evidence type="ECO:0000313" key="1">
    <source>
        <dbReference type="EMBL" id="SNS17113.1"/>
    </source>
</evidence>
<dbReference type="OrthoDB" id="1433019at2"/>
<dbReference type="Proteomes" id="UP000198304">
    <property type="component" value="Unassembled WGS sequence"/>
</dbReference>
<dbReference type="RefSeq" id="WP_089282141.1">
    <property type="nucleotide sequence ID" value="NZ_FZOJ01000005.1"/>
</dbReference>
<dbReference type="InterPro" id="IPR016181">
    <property type="entry name" value="Acyl_CoA_acyltransferase"/>
</dbReference>
<keyword evidence="2" id="KW-1185">Reference proteome</keyword>
<name>A0A239CCP4_9FIRM</name>
<dbReference type="AlphaFoldDB" id="A0A239CCP4"/>
<sequence>MKLLKKIDGYEFIVEKGFHIRYLEPILQNMLWKIRNDWDDYNELFHCCCLMESICRTLDTWIDTHFIKKNESIVGVVLIEGGKIDFNKYLKINGNLQKGNNAMLNYFHIMPEARGNGERWLREVIIPYYKEKGIDNIYLKSSHIRSFSLYQRLGTEVGQYSTKSDNHLYNRGGKIFKIRTENF</sequence>
<gene>
    <name evidence="1" type="ORF">SAMN05446037_100596</name>
</gene>
<dbReference type="EMBL" id="FZOJ01000005">
    <property type="protein sequence ID" value="SNS17113.1"/>
    <property type="molecule type" value="Genomic_DNA"/>
</dbReference>
<reference evidence="1 2" key="1">
    <citation type="submission" date="2017-06" db="EMBL/GenBank/DDBJ databases">
        <authorList>
            <person name="Kim H.J."/>
            <person name="Triplett B.A."/>
        </authorList>
    </citation>
    <scope>NUCLEOTIDE SEQUENCE [LARGE SCALE GENOMIC DNA]</scope>
    <source>
        <strain evidence="1 2">SCA</strain>
    </source>
</reference>